<protein>
    <submittedName>
        <fullName evidence="1">Uncharacterized protein</fullName>
    </submittedName>
</protein>
<reference evidence="1 2" key="1">
    <citation type="journal article" date="2019" name="Sci. Rep.">
        <title>A high-quality genome of Eragrostis curvula grass provides insights into Poaceae evolution and supports new strategies to enhance forage quality.</title>
        <authorList>
            <person name="Carballo J."/>
            <person name="Santos B.A.C.M."/>
            <person name="Zappacosta D."/>
            <person name="Garbus I."/>
            <person name="Selva J.P."/>
            <person name="Gallo C.A."/>
            <person name="Diaz A."/>
            <person name="Albertini E."/>
            <person name="Caccamo M."/>
            <person name="Echenique V."/>
        </authorList>
    </citation>
    <scope>NUCLEOTIDE SEQUENCE [LARGE SCALE GENOMIC DNA]</scope>
    <source>
        <strain evidence="2">cv. Victoria</strain>
        <tissue evidence="1">Leaf</tissue>
    </source>
</reference>
<dbReference type="AlphaFoldDB" id="A0A5J9SL92"/>
<organism evidence="1 2">
    <name type="scientific">Eragrostis curvula</name>
    <name type="common">weeping love grass</name>
    <dbReference type="NCBI Taxonomy" id="38414"/>
    <lineage>
        <taxon>Eukaryota</taxon>
        <taxon>Viridiplantae</taxon>
        <taxon>Streptophyta</taxon>
        <taxon>Embryophyta</taxon>
        <taxon>Tracheophyta</taxon>
        <taxon>Spermatophyta</taxon>
        <taxon>Magnoliopsida</taxon>
        <taxon>Liliopsida</taxon>
        <taxon>Poales</taxon>
        <taxon>Poaceae</taxon>
        <taxon>PACMAD clade</taxon>
        <taxon>Chloridoideae</taxon>
        <taxon>Eragrostideae</taxon>
        <taxon>Eragrostidinae</taxon>
        <taxon>Eragrostis</taxon>
    </lineage>
</organism>
<evidence type="ECO:0000313" key="1">
    <source>
        <dbReference type="EMBL" id="TVT99760.1"/>
    </source>
</evidence>
<gene>
    <name evidence="1" type="ORF">EJB05_54840</name>
</gene>
<name>A0A5J9SL92_9POAL</name>
<accession>A0A5J9SL92</accession>
<evidence type="ECO:0000313" key="2">
    <source>
        <dbReference type="Proteomes" id="UP000324897"/>
    </source>
</evidence>
<sequence length="114" mass="11987">MTAPGDAGARARCLKQQSEQDMVAVAPARTRARAAAASVWSRRASNRSDSFLSRVDPAIQAGGPAVEGGLRLHQVLDLEAVVACRSDAREAGMMVRGCSVKLGSDAFSIFREGV</sequence>
<dbReference type="Proteomes" id="UP000324897">
    <property type="component" value="Unassembled WGS sequence"/>
</dbReference>
<dbReference type="Gramene" id="TVT99760">
    <property type="protein sequence ID" value="TVT99760"/>
    <property type="gene ID" value="EJB05_54840"/>
</dbReference>
<dbReference type="EMBL" id="RWGY01000680">
    <property type="protein sequence ID" value="TVT99760.1"/>
    <property type="molecule type" value="Genomic_DNA"/>
</dbReference>
<keyword evidence="2" id="KW-1185">Reference proteome</keyword>
<feature type="non-terminal residue" evidence="1">
    <location>
        <position position="1"/>
    </location>
</feature>
<comment type="caution">
    <text evidence="1">The sequence shown here is derived from an EMBL/GenBank/DDBJ whole genome shotgun (WGS) entry which is preliminary data.</text>
</comment>
<proteinExistence type="predicted"/>